<evidence type="ECO:0000256" key="5">
    <source>
        <dbReference type="SAM" id="Phobius"/>
    </source>
</evidence>
<dbReference type="EMBL" id="JACIIG010000003">
    <property type="protein sequence ID" value="MBB4567527.1"/>
    <property type="molecule type" value="Genomic_DNA"/>
</dbReference>
<dbReference type="OrthoDB" id="7868067at2"/>
<gene>
    <name evidence="7" type="ORF">GGE60_001630</name>
</gene>
<evidence type="ECO:0000256" key="2">
    <source>
        <dbReference type="ARBA" id="ARBA00022692"/>
    </source>
</evidence>
<evidence type="ECO:0000313" key="8">
    <source>
        <dbReference type="Proteomes" id="UP000543836"/>
    </source>
</evidence>
<reference evidence="7 8" key="1">
    <citation type="submission" date="2020-08" db="EMBL/GenBank/DDBJ databases">
        <title>Genomic Encyclopedia of Type Strains, Phase IV (KMG-V): Genome sequencing to study the core and pangenomes of soil and plant-associated prokaryotes.</title>
        <authorList>
            <person name="Whitman W."/>
        </authorList>
    </citation>
    <scope>NUCLEOTIDE SEQUENCE [LARGE SCALE GENOMIC DNA]</scope>
    <source>
        <strain evidence="7 8">SEMIA 492</strain>
    </source>
</reference>
<dbReference type="GO" id="GO:0005886">
    <property type="term" value="C:plasma membrane"/>
    <property type="evidence" value="ECO:0007669"/>
    <property type="project" value="InterPro"/>
</dbReference>
<name>A0A7W7EJP1_9HYPH</name>
<proteinExistence type="predicted"/>
<keyword evidence="2 5" id="KW-0812">Transmembrane</keyword>
<protein>
    <submittedName>
        <fullName evidence="7">Putative integral membrane protein</fullName>
    </submittedName>
</protein>
<keyword evidence="4 5" id="KW-0472">Membrane</keyword>
<comment type="caution">
    <text evidence="7">The sequence shown here is derived from an EMBL/GenBank/DDBJ whole genome shotgun (WGS) entry which is preliminary data.</text>
</comment>
<keyword evidence="8" id="KW-1185">Reference proteome</keyword>
<evidence type="ECO:0000256" key="3">
    <source>
        <dbReference type="ARBA" id="ARBA00022989"/>
    </source>
</evidence>
<sequence>MTKKIINLLILLPLGIILIIFCVANRQSVTLALNPFRPEDQVLSLSAPLFVLLFVTLIIGMLVGAAVTWFNQGKHRKLARSQSREAVRWQAEADKHRNRAEQIAGQLPAK</sequence>
<dbReference type="Proteomes" id="UP000543836">
    <property type="component" value="Unassembled WGS sequence"/>
</dbReference>
<keyword evidence="3 5" id="KW-1133">Transmembrane helix</keyword>
<evidence type="ECO:0000256" key="4">
    <source>
        <dbReference type="ARBA" id="ARBA00023136"/>
    </source>
</evidence>
<keyword evidence="1" id="KW-1003">Cell membrane</keyword>
<dbReference type="RefSeq" id="WP_028751013.1">
    <property type="nucleotide sequence ID" value="NZ_JACIIG010000003.1"/>
</dbReference>
<dbReference type="AlphaFoldDB" id="A0A7W7EJP1"/>
<feature type="transmembrane region" description="Helical" evidence="5">
    <location>
        <begin position="50"/>
        <end position="70"/>
    </location>
</feature>
<evidence type="ECO:0000256" key="1">
    <source>
        <dbReference type="ARBA" id="ARBA00022475"/>
    </source>
</evidence>
<evidence type="ECO:0000313" key="7">
    <source>
        <dbReference type="EMBL" id="MBB4567527.1"/>
    </source>
</evidence>
<dbReference type="InterPro" id="IPR010445">
    <property type="entry name" value="LapA_dom"/>
</dbReference>
<evidence type="ECO:0000259" key="6">
    <source>
        <dbReference type="Pfam" id="PF06305"/>
    </source>
</evidence>
<accession>A0A7W7EJP1</accession>
<organism evidence="7 8">
    <name type="scientific">Rhizobium leucaenae</name>
    <dbReference type="NCBI Taxonomy" id="29450"/>
    <lineage>
        <taxon>Bacteria</taxon>
        <taxon>Pseudomonadati</taxon>
        <taxon>Pseudomonadota</taxon>
        <taxon>Alphaproteobacteria</taxon>
        <taxon>Hyphomicrobiales</taxon>
        <taxon>Rhizobiaceae</taxon>
        <taxon>Rhizobium/Agrobacterium group</taxon>
        <taxon>Rhizobium</taxon>
    </lineage>
</organism>
<feature type="domain" description="Lipopolysaccharide assembly protein A" evidence="6">
    <location>
        <begin position="43"/>
        <end position="92"/>
    </location>
</feature>
<dbReference type="Pfam" id="PF06305">
    <property type="entry name" value="LapA_dom"/>
    <property type="match status" value="1"/>
</dbReference>